<sequence>MEDFPSLEDALAAMGKMQLREKREQQVFQSTVDQEEAITCLCQCCPPRHSQEEGDYCCASLFSLPLLKKGILLRDGLIAKLKEGGSHSCITEDPLFKDCILKEEIALTSAETFSMLSGEPITDQNKALRYGAYRHFVAKTIGHLGKGVRIRLPSCFVHTVREKWPSANYTGFS</sequence>
<protein>
    <recommendedName>
        <fullName evidence="1">P2X purinoreceptor 7 intracellular domain-containing protein</fullName>
    </recommendedName>
</protein>
<comment type="caution">
    <text evidence="2">The sequence shown here is derived from an EMBL/GenBank/DDBJ whole genome shotgun (WGS) entry which is preliminary data.</text>
</comment>
<dbReference type="PANTHER" id="PTHR36981">
    <property type="entry name" value="ZGC:195170"/>
    <property type="match status" value="1"/>
</dbReference>
<evidence type="ECO:0000313" key="3">
    <source>
        <dbReference type="Proteomes" id="UP001328107"/>
    </source>
</evidence>
<dbReference type="InterPro" id="IPR046815">
    <property type="entry name" value="P2RX7_C"/>
</dbReference>
<evidence type="ECO:0000313" key="2">
    <source>
        <dbReference type="EMBL" id="GMR40271.1"/>
    </source>
</evidence>
<evidence type="ECO:0000259" key="1">
    <source>
        <dbReference type="Pfam" id="PF20478"/>
    </source>
</evidence>
<dbReference type="Proteomes" id="UP001328107">
    <property type="component" value="Unassembled WGS sequence"/>
</dbReference>
<accession>A0AAN4ZJM7</accession>
<reference evidence="3" key="1">
    <citation type="submission" date="2022-10" db="EMBL/GenBank/DDBJ databases">
        <title>Genome assembly of Pristionchus species.</title>
        <authorList>
            <person name="Yoshida K."/>
            <person name="Sommer R.J."/>
        </authorList>
    </citation>
    <scope>NUCLEOTIDE SEQUENCE [LARGE SCALE GENOMIC DNA]</scope>
    <source>
        <strain evidence="3">RS5460</strain>
    </source>
</reference>
<feature type="non-terminal residue" evidence="2">
    <location>
        <position position="173"/>
    </location>
</feature>
<gene>
    <name evidence="2" type="ORF">PMAYCL1PPCAC_10466</name>
</gene>
<dbReference type="EMBL" id="BTRK01000003">
    <property type="protein sequence ID" value="GMR40271.1"/>
    <property type="molecule type" value="Genomic_DNA"/>
</dbReference>
<dbReference type="AlphaFoldDB" id="A0AAN4ZJM7"/>
<dbReference type="PANTHER" id="PTHR36981:SF1">
    <property type="entry name" value="P2X PURINORECEPTOR 7 INTRACELLULAR DOMAIN-CONTAINING PROTEIN"/>
    <property type="match status" value="1"/>
</dbReference>
<feature type="domain" description="P2X purinoreceptor 7 intracellular" evidence="1">
    <location>
        <begin position="88"/>
        <end position="172"/>
    </location>
</feature>
<keyword evidence="3" id="KW-1185">Reference proteome</keyword>
<name>A0AAN4ZJM7_9BILA</name>
<proteinExistence type="predicted"/>
<organism evidence="2 3">
    <name type="scientific">Pristionchus mayeri</name>
    <dbReference type="NCBI Taxonomy" id="1317129"/>
    <lineage>
        <taxon>Eukaryota</taxon>
        <taxon>Metazoa</taxon>
        <taxon>Ecdysozoa</taxon>
        <taxon>Nematoda</taxon>
        <taxon>Chromadorea</taxon>
        <taxon>Rhabditida</taxon>
        <taxon>Rhabditina</taxon>
        <taxon>Diplogasteromorpha</taxon>
        <taxon>Diplogasteroidea</taxon>
        <taxon>Neodiplogasteridae</taxon>
        <taxon>Pristionchus</taxon>
    </lineage>
</organism>
<dbReference type="Pfam" id="PF20478">
    <property type="entry name" value="P2RX7_C"/>
    <property type="match status" value="1"/>
</dbReference>